<dbReference type="Gene3D" id="3.60.15.10">
    <property type="entry name" value="Ribonuclease Z/Hydroxyacylglutathione hydrolase-like"/>
    <property type="match status" value="1"/>
</dbReference>
<name>A0A7J4IUU2_9ARCH</name>
<dbReference type="NCBIfam" id="TIGR02651">
    <property type="entry name" value="RNase_Z"/>
    <property type="match status" value="1"/>
</dbReference>
<evidence type="ECO:0000256" key="1">
    <source>
        <dbReference type="ARBA" id="ARBA00000402"/>
    </source>
</evidence>
<dbReference type="InterPro" id="IPR036866">
    <property type="entry name" value="RibonucZ/Hydroxyglut_hydro"/>
</dbReference>
<comment type="caution">
    <text evidence="10">The sequence shown here is derived from an EMBL/GenBank/DDBJ whole genome shotgun (WGS) entry which is preliminary data.</text>
</comment>
<keyword evidence="6 9" id="KW-0255">Endonuclease</keyword>
<keyword evidence="8 9" id="KW-0862">Zinc</keyword>
<evidence type="ECO:0000313" key="11">
    <source>
        <dbReference type="Proteomes" id="UP000577419"/>
    </source>
</evidence>
<evidence type="ECO:0000256" key="7">
    <source>
        <dbReference type="ARBA" id="ARBA00022801"/>
    </source>
</evidence>
<dbReference type="HAMAP" id="MF_01818">
    <property type="entry name" value="RNase_Z_BN"/>
    <property type="match status" value="1"/>
</dbReference>
<feature type="binding site" evidence="9">
    <location>
        <position position="63"/>
    </location>
    <ligand>
        <name>Zn(2+)</name>
        <dbReference type="ChEBI" id="CHEBI:29105"/>
        <label>1</label>
        <note>catalytic</note>
    </ligand>
</feature>
<keyword evidence="4 9" id="KW-0540">Nuclease</keyword>
<dbReference type="CDD" id="cd07717">
    <property type="entry name" value="RNaseZ_ZiPD-like_MBL-fold"/>
    <property type="match status" value="1"/>
</dbReference>
<comment type="function">
    <text evidence="9">Zinc phosphodiesterase, which displays some tRNA 3'-processing endonuclease activity. Probably involved in tRNA maturation, by removing a 3'-trailer from precursor tRNA.</text>
</comment>
<sequence>MEKARLVFLGSSASTPTKNRGLSCAALKYMGEWLLFDVPEGTQRQMMHCNVSMLKIRYIFISHFHADHFLGLPGLLATMSIHQRDYPITIFGPRGVKERVDKILNAALMRLTFEVKAKEVRKGNVVEEENYSVRAFPLEHDVPCFGYAFKEKDKVGEFSRKNALALGIPEGHLWSRLQKGEVVEVNGKKFRPEQVIDASKAKKGKKISFVFDTKPSKNYFNEIKESDVLVHEATFSEKLTQRALETKHSTAKQAGMVAEQTRCKHLVLWHISARHKEEDKLENEARTEFNNVTVAKDFLELEV</sequence>
<feature type="binding site" evidence="9">
    <location>
        <position position="67"/>
    </location>
    <ligand>
        <name>Zn(2+)</name>
        <dbReference type="ChEBI" id="CHEBI:29105"/>
        <label>2</label>
        <note>catalytic</note>
    </ligand>
</feature>
<reference evidence="11" key="1">
    <citation type="journal article" date="2020" name="bioRxiv">
        <title>A rank-normalized archaeal taxonomy based on genome phylogeny resolves widespread incomplete and uneven classifications.</title>
        <authorList>
            <person name="Rinke C."/>
            <person name="Chuvochina M."/>
            <person name="Mussig A.J."/>
            <person name="Chaumeil P.-A."/>
            <person name="Waite D.W."/>
            <person name="Whitman W.B."/>
            <person name="Parks D.H."/>
            <person name="Hugenholtz P."/>
        </authorList>
    </citation>
    <scope>NUCLEOTIDE SEQUENCE [LARGE SCALE GENOMIC DNA]</scope>
</reference>
<proteinExistence type="inferred from homology"/>
<feature type="binding site" evidence="9">
    <location>
        <position position="212"/>
    </location>
    <ligand>
        <name>Zn(2+)</name>
        <dbReference type="ChEBI" id="CHEBI:29105"/>
        <label>2</label>
        <note>catalytic</note>
    </ligand>
</feature>
<keyword evidence="3 9" id="KW-0819">tRNA processing</keyword>
<dbReference type="GO" id="GO:0042802">
    <property type="term" value="F:identical protein binding"/>
    <property type="evidence" value="ECO:0007669"/>
    <property type="project" value="UniProtKB-ARBA"/>
</dbReference>
<protein>
    <recommendedName>
        <fullName evidence="9">Ribonuclease Z</fullName>
        <shortName evidence="9">RNase Z</shortName>
        <ecNumber evidence="9">3.1.26.11</ecNumber>
    </recommendedName>
    <alternativeName>
        <fullName evidence="9">tRNA 3 endonuclease</fullName>
    </alternativeName>
    <alternativeName>
        <fullName evidence="9">tRNase Z</fullName>
    </alternativeName>
</protein>
<feature type="active site" description="Proton acceptor" evidence="9">
    <location>
        <position position="67"/>
    </location>
</feature>
<feature type="binding site" evidence="9">
    <location>
        <position position="140"/>
    </location>
    <ligand>
        <name>Zn(2+)</name>
        <dbReference type="ChEBI" id="CHEBI:29105"/>
        <label>1</label>
        <note>catalytic</note>
    </ligand>
</feature>
<dbReference type="EC" id="3.1.26.11" evidence="9"/>
<dbReference type="Proteomes" id="UP000577419">
    <property type="component" value="Unassembled WGS sequence"/>
</dbReference>
<evidence type="ECO:0000256" key="9">
    <source>
        <dbReference type="HAMAP-Rule" id="MF_01818"/>
    </source>
</evidence>
<accession>A0A7J4IUU2</accession>
<gene>
    <name evidence="9 10" type="primary">rnz</name>
    <name evidence="10" type="ORF">HA237_01980</name>
</gene>
<evidence type="ECO:0000256" key="2">
    <source>
        <dbReference type="ARBA" id="ARBA00011738"/>
    </source>
</evidence>
<comment type="cofactor">
    <cofactor evidence="9">
        <name>Zn(2+)</name>
        <dbReference type="ChEBI" id="CHEBI:29105"/>
    </cofactor>
    <text evidence="9">Binds 2 Zn(2+) ions.</text>
</comment>
<evidence type="ECO:0000313" key="10">
    <source>
        <dbReference type="EMBL" id="HIH08119.1"/>
    </source>
</evidence>
<dbReference type="InterPro" id="IPR013471">
    <property type="entry name" value="RNase_Z/BN"/>
</dbReference>
<dbReference type="EMBL" id="DUFG01000013">
    <property type="protein sequence ID" value="HIH08119.1"/>
    <property type="molecule type" value="Genomic_DNA"/>
</dbReference>
<feature type="binding site" evidence="9">
    <location>
        <position position="68"/>
    </location>
    <ligand>
        <name>Zn(2+)</name>
        <dbReference type="ChEBI" id="CHEBI:29105"/>
        <label>2</label>
        <note>catalytic</note>
    </ligand>
</feature>
<comment type="similarity">
    <text evidence="9">Belongs to the RNase Z family.</text>
</comment>
<dbReference type="PANTHER" id="PTHR46018:SF2">
    <property type="entry name" value="ZINC PHOSPHODIESTERASE ELAC PROTEIN 1"/>
    <property type="match status" value="1"/>
</dbReference>
<organism evidence="10 11">
    <name type="scientific">Candidatus Iainarchaeum sp</name>
    <dbReference type="NCBI Taxonomy" id="3101447"/>
    <lineage>
        <taxon>Archaea</taxon>
        <taxon>Candidatus Iainarchaeota</taxon>
        <taxon>Candidatus Iainarchaeia</taxon>
        <taxon>Candidatus Iainarchaeales</taxon>
        <taxon>Candidatus Iainarchaeaceae</taxon>
        <taxon>Candidatus Iainarchaeum</taxon>
    </lineage>
</organism>
<evidence type="ECO:0000256" key="6">
    <source>
        <dbReference type="ARBA" id="ARBA00022759"/>
    </source>
</evidence>
<feature type="binding site" evidence="9">
    <location>
        <position position="270"/>
    </location>
    <ligand>
        <name>Zn(2+)</name>
        <dbReference type="ChEBI" id="CHEBI:29105"/>
        <label>2</label>
        <note>catalytic</note>
    </ligand>
</feature>
<dbReference type="SUPFAM" id="SSF56281">
    <property type="entry name" value="Metallo-hydrolase/oxidoreductase"/>
    <property type="match status" value="1"/>
</dbReference>
<keyword evidence="5 9" id="KW-0479">Metal-binding</keyword>
<dbReference type="NCBIfam" id="NF000801">
    <property type="entry name" value="PRK00055.1-3"/>
    <property type="match status" value="1"/>
</dbReference>
<dbReference type="GO" id="GO:0042781">
    <property type="term" value="F:3'-tRNA processing endoribonuclease activity"/>
    <property type="evidence" value="ECO:0007669"/>
    <property type="project" value="UniProtKB-UniRule"/>
</dbReference>
<keyword evidence="7 9" id="KW-0378">Hydrolase</keyword>
<dbReference type="GO" id="GO:0008270">
    <property type="term" value="F:zinc ion binding"/>
    <property type="evidence" value="ECO:0007669"/>
    <property type="project" value="UniProtKB-UniRule"/>
</dbReference>
<dbReference type="PANTHER" id="PTHR46018">
    <property type="entry name" value="ZINC PHOSPHODIESTERASE ELAC PROTEIN 1"/>
    <property type="match status" value="1"/>
</dbReference>
<dbReference type="Pfam" id="PF23023">
    <property type="entry name" value="Anti-Pycsar_Apyc1"/>
    <property type="match status" value="1"/>
</dbReference>
<dbReference type="FunFam" id="3.60.15.10:FF:000002">
    <property type="entry name" value="Ribonuclease Z"/>
    <property type="match status" value="1"/>
</dbReference>
<evidence type="ECO:0000256" key="8">
    <source>
        <dbReference type="ARBA" id="ARBA00022833"/>
    </source>
</evidence>
<comment type="subunit">
    <text evidence="2 9">Homodimer.</text>
</comment>
<evidence type="ECO:0000256" key="3">
    <source>
        <dbReference type="ARBA" id="ARBA00022694"/>
    </source>
</evidence>
<evidence type="ECO:0000256" key="4">
    <source>
        <dbReference type="ARBA" id="ARBA00022722"/>
    </source>
</evidence>
<feature type="binding site" evidence="9">
    <location>
        <position position="65"/>
    </location>
    <ligand>
        <name>Zn(2+)</name>
        <dbReference type="ChEBI" id="CHEBI:29105"/>
        <label>1</label>
        <note>catalytic</note>
    </ligand>
</feature>
<comment type="catalytic activity">
    <reaction evidence="1 9">
        <text>Endonucleolytic cleavage of RNA, removing extra 3' nucleotides from tRNA precursor, generating 3' termini of tRNAs. A 3'-hydroxy group is left at the tRNA terminus and a 5'-phosphoryl group is left at the trailer molecule.</text>
        <dbReference type="EC" id="3.1.26.11"/>
    </reaction>
</comment>
<evidence type="ECO:0000256" key="5">
    <source>
        <dbReference type="ARBA" id="ARBA00022723"/>
    </source>
</evidence>
<dbReference type="AlphaFoldDB" id="A0A7J4IUU2"/>
<feature type="binding site" evidence="9">
    <location>
        <position position="212"/>
    </location>
    <ligand>
        <name>Zn(2+)</name>
        <dbReference type="ChEBI" id="CHEBI:29105"/>
        <label>1</label>
        <note>catalytic</note>
    </ligand>
</feature>